<evidence type="ECO:0000313" key="5">
    <source>
        <dbReference type="EMBL" id="MEJ6010521.1"/>
    </source>
</evidence>
<proteinExistence type="inferred from homology"/>
<dbReference type="Gene3D" id="1.10.443.10">
    <property type="entry name" value="Intergrase catalytic core"/>
    <property type="match status" value="1"/>
</dbReference>
<dbReference type="SUPFAM" id="SSF56349">
    <property type="entry name" value="DNA breaking-rejoining enzymes"/>
    <property type="match status" value="1"/>
</dbReference>
<keyword evidence="6" id="KW-1185">Reference proteome</keyword>
<feature type="domain" description="Tyr recombinase" evidence="4">
    <location>
        <begin position="1"/>
        <end position="132"/>
    </location>
</feature>
<sequence length="159" mass="18007">MLRAKWSEFVLDAKTWVIPAERMKAGREHRVPVLPAVMALLEDLKTTDEFVFPGQTESKPLSNMAMEMCLRRTKMSHYTIHGLRSSFRDWVGEATLFQSDVAEMALAHIVGSATERAYRRGNAFDKRQELMMAWAAYCAGEHHVREQLAAADPNPDPTA</sequence>
<name>A0ABU8SAF5_9SPHN</name>
<reference evidence="5 6" key="1">
    <citation type="submission" date="2024-03" db="EMBL/GenBank/DDBJ databases">
        <authorList>
            <person name="Jo J.-H."/>
        </authorList>
    </citation>
    <scope>NUCLEOTIDE SEQUENCE [LARGE SCALE GENOMIC DNA]</scope>
    <source>
        <strain evidence="5 6">AS3R-12</strain>
    </source>
</reference>
<keyword evidence="2" id="KW-0229">DNA integration</keyword>
<comment type="similarity">
    <text evidence="1">Belongs to the 'phage' integrase family.</text>
</comment>
<dbReference type="PANTHER" id="PTHR30629">
    <property type="entry name" value="PROPHAGE INTEGRASE"/>
    <property type="match status" value="1"/>
</dbReference>
<dbReference type="PANTHER" id="PTHR30629:SF2">
    <property type="entry name" value="PROPHAGE INTEGRASE INTS-RELATED"/>
    <property type="match status" value="1"/>
</dbReference>
<accession>A0ABU8SAF5</accession>
<dbReference type="Pfam" id="PF00589">
    <property type="entry name" value="Phage_integrase"/>
    <property type="match status" value="1"/>
</dbReference>
<evidence type="ECO:0000256" key="2">
    <source>
        <dbReference type="ARBA" id="ARBA00022908"/>
    </source>
</evidence>
<evidence type="ECO:0000256" key="3">
    <source>
        <dbReference type="ARBA" id="ARBA00023172"/>
    </source>
</evidence>
<protein>
    <submittedName>
        <fullName evidence="5">Tyrosine-type recombinase/integrase</fullName>
    </submittedName>
</protein>
<evidence type="ECO:0000256" key="1">
    <source>
        <dbReference type="ARBA" id="ARBA00008857"/>
    </source>
</evidence>
<evidence type="ECO:0000313" key="6">
    <source>
        <dbReference type="Proteomes" id="UP001379235"/>
    </source>
</evidence>
<dbReference type="InterPro" id="IPR002104">
    <property type="entry name" value="Integrase_catalytic"/>
</dbReference>
<dbReference type="InterPro" id="IPR050808">
    <property type="entry name" value="Phage_Integrase"/>
</dbReference>
<dbReference type="InterPro" id="IPR011010">
    <property type="entry name" value="DNA_brk_join_enz"/>
</dbReference>
<evidence type="ECO:0000259" key="4">
    <source>
        <dbReference type="PROSITE" id="PS51898"/>
    </source>
</evidence>
<comment type="caution">
    <text evidence="5">The sequence shown here is derived from an EMBL/GenBank/DDBJ whole genome shotgun (WGS) entry which is preliminary data.</text>
</comment>
<dbReference type="PROSITE" id="PS51898">
    <property type="entry name" value="TYR_RECOMBINASE"/>
    <property type="match status" value="1"/>
</dbReference>
<dbReference type="EMBL" id="JBBHJY010000005">
    <property type="protein sequence ID" value="MEJ6010521.1"/>
    <property type="molecule type" value="Genomic_DNA"/>
</dbReference>
<dbReference type="InterPro" id="IPR013762">
    <property type="entry name" value="Integrase-like_cat_sf"/>
</dbReference>
<organism evidence="5 6">
    <name type="scientific">Novosphingobium aquae</name>
    <dbReference type="NCBI Taxonomy" id="3133435"/>
    <lineage>
        <taxon>Bacteria</taxon>
        <taxon>Pseudomonadati</taxon>
        <taxon>Pseudomonadota</taxon>
        <taxon>Alphaproteobacteria</taxon>
        <taxon>Sphingomonadales</taxon>
        <taxon>Sphingomonadaceae</taxon>
        <taxon>Novosphingobium</taxon>
    </lineage>
</organism>
<gene>
    <name evidence="5" type="ORF">WG900_11405</name>
</gene>
<keyword evidence="3" id="KW-0233">DNA recombination</keyword>
<dbReference type="Proteomes" id="UP001379235">
    <property type="component" value="Unassembled WGS sequence"/>
</dbReference>
<dbReference type="RefSeq" id="WP_339967211.1">
    <property type="nucleotide sequence ID" value="NZ_JBBHJY010000005.1"/>
</dbReference>